<dbReference type="SUPFAM" id="SSF54556">
    <property type="entry name" value="Chitinase insertion domain"/>
    <property type="match status" value="1"/>
</dbReference>
<feature type="domain" description="Chitin-binding type-2" evidence="11">
    <location>
        <begin position="525"/>
        <end position="574"/>
    </location>
</feature>
<dbReference type="EMBL" id="JAATIS010000485">
    <property type="protein sequence ID" value="KAG2467919.1"/>
    <property type="molecule type" value="Genomic_DNA"/>
</dbReference>
<dbReference type="InterPro" id="IPR001223">
    <property type="entry name" value="Glyco_hydro18_cat"/>
</dbReference>
<dbReference type="Pfam" id="PF00704">
    <property type="entry name" value="Glyco_hydro_18"/>
    <property type="match status" value="1"/>
</dbReference>
<dbReference type="InterPro" id="IPR051940">
    <property type="entry name" value="Chitin_bind-dev_reg"/>
</dbReference>
<dbReference type="SMART" id="SM00636">
    <property type="entry name" value="Glyco_18"/>
    <property type="match status" value="1"/>
</dbReference>
<feature type="domain" description="Chitin-binding type-2" evidence="11">
    <location>
        <begin position="212"/>
        <end position="258"/>
    </location>
</feature>
<feature type="domain" description="Chitin-binding type-2" evidence="11">
    <location>
        <begin position="457"/>
        <end position="513"/>
    </location>
</feature>
<dbReference type="Gene3D" id="2.170.140.10">
    <property type="entry name" value="Chitin binding domain"/>
    <property type="match status" value="12"/>
</dbReference>
<keyword evidence="14" id="KW-1185">Reference proteome</keyword>
<accession>A0A8X7XIE4</accession>
<evidence type="ECO:0000256" key="6">
    <source>
        <dbReference type="ARBA" id="ARBA00022737"/>
    </source>
</evidence>
<feature type="domain" description="Chitin-binding type-2" evidence="11">
    <location>
        <begin position="823"/>
        <end position="888"/>
    </location>
</feature>
<dbReference type="SUPFAM" id="SSF51445">
    <property type="entry name" value="(Trans)glycosidases"/>
    <property type="match status" value="1"/>
</dbReference>
<dbReference type="InterPro" id="IPR002557">
    <property type="entry name" value="Chitin-bd_dom"/>
</dbReference>
<dbReference type="GO" id="GO:0000272">
    <property type="term" value="P:polysaccharide catabolic process"/>
    <property type="evidence" value="ECO:0007669"/>
    <property type="project" value="UniProtKB-KW"/>
</dbReference>
<keyword evidence="9" id="KW-0325">Glycoprotein</keyword>
<dbReference type="InterPro" id="IPR011583">
    <property type="entry name" value="Chitinase_II/V-like_cat"/>
</dbReference>
<feature type="domain" description="GH18" evidence="12">
    <location>
        <begin position="1365"/>
        <end position="1692"/>
    </location>
</feature>
<dbReference type="FunFam" id="2.170.140.10:FF:000001">
    <property type="entry name" value="Acidic mammalian chitinase"/>
    <property type="match status" value="10"/>
</dbReference>
<dbReference type="GO" id="GO:0006032">
    <property type="term" value="P:chitin catabolic process"/>
    <property type="evidence" value="ECO:0007669"/>
    <property type="project" value="UniProtKB-KW"/>
</dbReference>
<dbReference type="Gene3D" id="3.20.20.80">
    <property type="entry name" value="Glycosidases"/>
    <property type="match status" value="11"/>
</dbReference>
<organism evidence="13 14">
    <name type="scientific">Polypterus senegalus</name>
    <name type="common">Senegal bichir</name>
    <dbReference type="NCBI Taxonomy" id="55291"/>
    <lineage>
        <taxon>Eukaryota</taxon>
        <taxon>Metazoa</taxon>
        <taxon>Chordata</taxon>
        <taxon>Craniata</taxon>
        <taxon>Vertebrata</taxon>
        <taxon>Euteleostomi</taxon>
        <taxon>Actinopterygii</taxon>
        <taxon>Polypteriformes</taxon>
        <taxon>Polypteridae</taxon>
        <taxon>Polypterus</taxon>
    </lineage>
</organism>
<evidence type="ECO:0000259" key="11">
    <source>
        <dbReference type="PROSITE" id="PS50940"/>
    </source>
</evidence>
<comment type="caution">
    <text evidence="13">The sequence shown here is derived from an EMBL/GenBank/DDBJ whole genome shotgun (WGS) entry which is preliminary data.</text>
</comment>
<dbReference type="GO" id="GO:0008843">
    <property type="term" value="F:endochitinase activity"/>
    <property type="evidence" value="ECO:0007669"/>
    <property type="project" value="UniProtKB-EC"/>
</dbReference>
<feature type="domain" description="Chitin-binding type-2" evidence="11">
    <location>
        <begin position="1304"/>
        <end position="1360"/>
    </location>
</feature>
<comment type="catalytic activity">
    <reaction evidence="1">
        <text>Random endo-hydrolysis of N-acetyl-beta-D-glucosaminide (1-&gt;4)-beta-linkages in chitin and chitodextrins.</text>
        <dbReference type="EC" id="3.2.1.14"/>
    </reaction>
</comment>
<feature type="domain" description="Chitin-binding type-2" evidence="11">
    <location>
        <begin position="391"/>
        <end position="447"/>
    </location>
</feature>
<keyword evidence="6" id="KW-0677">Repeat</keyword>
<feature type="domain" description="Chitin-binding type-2" evidence="11">
    <location>
        <begin position="592"/>
        <end position="655"/>
    </location>
</feature>
<dbReference type="InterPro" id="IPR036508">
    <property type="entry name" value="Chitin-bd_dom_sf"/>
</dbReference>
<dbReference type="PROSITE" id="PS51257">
    <property type="entry name" value="PROKAR_LIPOPROTEIN"/>
    <property type="match status" value="1"/>
</dbReference>
<dbReference type="PROSITE" id="PS50940">
    <property type="entry name" value="CHIT_BIND_II"/>
    <property type="match status" value="16"/>
</dbReference>
<dbReference type="GO" id="GO:0008061">
    <property type="term" value="F:chitin binding"/>
    <property type="evidence" value="ECO:0007669"/>
    <property type="project" value="UniProtKB-KW"/>
</dbReference>
<dbReference type="PANTHER" id="PTHR23301:SF0">
    <property type="entry name" value="CHITIN-BINDING TYPE-2 DOMAIN-CONTAINING PROTEIN-RELATED"/>
    <property type="match status" value="1"/>
</dbReference>
<keyword evidence="8" id="KW-1015">Disulfide bond</keyword>
<feature type="non-terminal residue" evidence="13">
    <location>
        <position position="1"/>
    </location>
</feature>
<comment type="similarity">
    <text evidence="2">Belongs to the glycosyl hydrolase 18 family. Chitinase class II subfamily.</text>
</comment>
<feature type="domain" description="Chitin-binding type-2" evidence="11">
    <location>
        <begin position="1063"/>
        <end position="1128"/>
    </location>
</feature>
<evidence type="ECO:0000256" key="1">
    <source>
        <dbReference type="ARBA" id="ARBA00000822"/>
    </source>
</evidence>
<dbReference type="Pfam" id="PF01607">
    <property type="entry name" value="CBM_14"/>
    <property type="match status" value="22"/>
</dbReference>
<dbReference type="PANTHER" id="PTHR23301">
    <property type="entry name" value="CHITIN BINDING PERITROPHIN-A"/>
    <property type="match status" value="1"/>
</dbReference>
<dbReference type="Proteomes" id="UP000886611">
    <property type="component" value="Unassembled WGS sequence"/>
</dbReference>
<feature type="domain" description="Chitin-binding type-2" evidence="11">
    <location>
        <begin position="41"/>
        <end position="87"/>
    </location>
</feature>
<dbReference type="SUPFAM" id="SSF57625">
    <property type="entry name" value="Invertebrate chitin-binding proteins"/>
    <property type="match status" value="22"/>
</dbReference>
<evidence type="ECO:0000256" key="2">
    <source>
        <dbReference type="ARBA" id="ARBA00009121"/>
    </source>
</evidence>
<sequence length="1692" mass="182704">MFKYVTRNCLPCGGLVSGACGILSASDNSVERAIDIPEPGYTFCRGKYNGYYTNPTSNINYINCVGGLVYVVPCPHGQIYNSALKTCVTGGSNPSPSFCTGKRDGNYANPKNRHSYVACSGGLLYIMPCPDDLVYNAAQDRCDWDSNGGLTTLKPNFCTGKPDGKYPHPSDPNKYIECGGGSATEHTCPAGYKFNPVTKQCELSGCGCNPFPNFCTGKPNGNYPIPNDPDSYINCQNGNPTLMHCPAGHIFNAASGRCEIPGCTCNPSPNFCTGKPNGNYANPNNPHTYIACCNGIPVEMRCPAGLIYNAAKDQCDWPGSCLPNPGPNFCTGKPNGNYVNPNNPNSYISCSNGLIYIMQCPAGLVYNPDKNWCDWPSSGNNPGTGTPNPGQGFCNGKPNGNYANPNDPHSYIACSNGYTYVMPCPSGLVYNASKDWCDWPPNSGSGSTETHPASRISDICKGKPSGNYPNPSFPSSYIACFNGHGNIMNCPDSLVYDGSLDQCVYPASNKPSDPSLDVDKNPSNSNFCVGKPNGNYANSLNKATYISCNDDITYVMPCPPGLIYNAAGDFCDWPLISRKGKILDLHYSRSSSSFCTGKANGNYANPADITTYISCFDGITYVMPCPNGLVYNDALDQCDWPGGAPITQAPNFCSGKQDKNYVNPSNVHSFISCSGGIMHVMQCPDNLVYNAAQDKCDWTTKGGPHVTRNNTFCNGKQDGNYVNPSDVHSFISCSGGIMHVMQCPDNLVYNAAQDKCDRSSSAPNFCNGKPDGNYVNPSDAHSFISCSGGIMHVMQCPANLVYNAALDKCDWSSNGGSNVTQKPSFCSGKPDGNYVNPSDSHSFISCSGGVMHVMQCPANLVYDAAQDRCDWPSSGGPHVTQKPSFCSGKPDGNYVNPSDSHSFISCSGGVMHVMQCPANLVYDAAQDRCDWPSNGGSNVTQKPNFCSGKPDGNYINPSDSHSFISCSGGVMHVMQCPANLVYDAALDRCDWPSNGGSNVTQKPNFCSGKPDGNYVNPSDSHSFISCSGGVMHVMQCPANLVYDAAQDRCDWPSSGGPSVTPKPNFCTGKPDGNYVNPNDVHSFISCSGGVMHVMQCPANLVYNAAQDRCDWPSSGGPSVTPKPNFCTGKPDGNYANPNDPHSFISCSGGIEHIMQCPANLVYNAAKDQCDWPSSGCSCNPPPNFCTGKANGNYYNPNNPHTFIICSNGIPTEMQCPAGLIFNAAKDQCDWPGSNLPNPGPNFCTGKPNGNYVNPSNPNSYISCSNGLIYVMPCPVGLVYNPAKNACDWPTSGSNSGNGTQHATQGFCTGKTDGNYENPKDPHSYIACSNGLAHLMPCPSGLVFNASKDWCDWPHSFRSVNADESYKLVCYYTTWSLSRHGDGQFQPQNIDPNLCTHIIYSSAMFGDNFLLKPNHIYEVARYKEVNDLKLKNPKLKTLISVGGWNFGSQRFSKMVSTKENRAVFIKSVVDFLQMYKFDGLDLNWMHPAKRGSPSIDKQRFSELLEELREAFGEEDCSTYMISVMVSGQKDIMDNSYEVNSLSRNADFVNIMSYDLHYSGEPVTGHHSAFDQQPEERNKNLNVKFVISYWMSLGLQTSKMLLGIPTYGRTYTLADPKDNGVGAVANGAGAEGNYTADKGTLAFFENSPGSAFLILFCFFLASEDIELTCHSTFSFAGYKRLYLTLACRNCCLML</sequence>
<keyword evidence="5" id="KW-0732">Signal</keyword>
<feature type="domain" description="Chitin-binding type-2" evidence="11">
    <location>
        <begin position="1182"/>
        <end position="1245"/>
    </location>
</feature>
<keyword evidence="10" id="KW-0624">Polysaccharide degradation</keyword>
<reference evidence="13 14" key="1">
    <citation type="journal article" date="2021" name="Cell">
        <title>Tracing the genetic footprints of vertebrate landing in non-teleost ray-finned fishes.</title>
        <authorList>
            <person name="Bi X."/>
            <person name="Wang K."/>
            <person name="Yang L."/>
            <person name="Pan H."/>
            <person name="Jiang H."/>
            <person name="Wei Q."/>
            <person name="Fang M."/>
            <person name="Yu H."/>
            <person name="Zhu C."/>
            <person name="Cai Y."/>
            <person name="He Y."/>
            <person name="Gan X."/>
            <person name="Zeng H."/>
            <person name="Yu D."/>
            <person name="Zhu Y."/>
            <person name="Jiang H."/>
            <person name="Qiu Q."/>
            <person name="Yang H."/>
            <person name="Zhang Y.E."/>
            <person name="Wang W."/>
            <person name="Zhu M."/>
            <person name="He S."/>
            <person name="Zhang G."/>
        </authorList>
    </citation>
    <scope>NUCLEOTIDE SEQUENCE [LARGE SCALE GENOMIC DNA]</scope>
    <source>
        <strain evidence="13">Bchr_013</strain>
    </source>
</reference>
<feature type="domain" description="Chitin-binding type-2" evidence="11">
    <location>
        <begin position="96"/>
        <end position="152"/>
    </location>
</feature>
<evidence type="ECO:0000256" key="9">
    <source>
        <dbReference type="ARBA" id="ARBA00023180"/>
    </source>
</evidence>
<feature type="domain" description="Chitin-binding type-2" evidence="11">
    <location>
        <begin position="269"/>
        <end position="323"/>
    </location>
</feature>
<dbReference type="Gene3D" id="3.10.50.10">
    <property type="match status" value="1"/>
</dbReference>
<evidence type="ECO:0000313" key="13">
    <source>
        <dbReference type="EMBL" id="KAG2467919.1"/>
    </source>
</evidence>
<dbReference type="EC" id="3.2.1.14" evidence="3"/>
<name>A0A8X7XIE4_POLSE</name>
<dbReference type="InterPro" id="IPR017853">
    <property type="entry name" value="GH"/>
</dbReference>
<feature type="domain" description="Chitin-binding type-2" evidence="11">
    <location>
        <begin position="943"/>
        <end position="1008"/>
    </location>
</feature>
<evidence type="ECO:0000259" key="12">
    <source>
        <dbReference type="PROSITE" id="PS51910"/>
    </source>
</evidence>
<gene>
    <name evidence="13" type="primary">Chit1</name>
    <name evidence="13" type="ORF">GTO96_0015560</name>
</gene>
<protein>
    <recommendedName>
        <fullName evidence="3">chitinase</fullName>
        <ecNumber evidence="3">3.2.1.14</ecNumber>
    </recommendedName>
</protein>
<keyword evidence="10" id="KW-0119">Carbohydrate metabolism</keyword>
<feature type="domain" description="Chitin-binding type-2" evidence="11">
    <location>
        <begin position="327"/>
        <end position="383"/>
    </location>
</feature>
<evidence type="ECO:0000313" key="14">
    <source>
        <dbReference type="Proteomes" id="UP000886611"/>
    </source>
</evidence>
<evidence type="ECO:0000256" key="5">
    <source>
        <dbReference type="ARBA" id="ARBA00022729"/>
    </source>
</evidence>
<evidence type="ECO:0000256" key="8">
    <source>
        <dbReference type="ARBA" id="ARBA00023157"/>
    </source>
</evidence>
<dbReference type="SMART" id="SM00494">
    <property type="entry name" value="ChtBD2"/>
    <property type="match status" value="22"/>
</dbReference>
<feature type="non-terminal residue" evidence="13">
    <location>
        <position position="1692"/>
    </location>
</feature>
<dbReference type="PROSITE" id="PS51910">
    <property type="entry name" value="GH18_2"/>
    <property type="match status" value="1"/>
</dbReference>
<evidence type="ECO:0000256" key="4">
    <source>
        <dbReference type="ARBA" id="ARBA00022669"/>
    </source>
</evidence>
<evidence type="ECO:0000256" key="7">
    <source>
        <dbReference type="ARBA" id="ARBA00023024"/>
    </source>
</evidence>
<proteinExistence type="inferred from homology"/>
<dbReference type="GO" id="GO:0005576">
    <property type="term" value="C:extracellular region"/>
    <property type="evidence" value="ECO:0007669"/>
    <property type="project" value="InterPro"/>
</dbReference>
<keyword evidence="7" id="KW-0146">Chitin degradation</keyword>
<feature type="domain" description="Chitin-binding type-2" evidence="11">
    <location>
        <begin position="710"/>
        <end position="768"/>
    </location>
</feature>
<feature type="domain" description="Chitin-binding type-2" evidence="11">
    <location>
        <begin position="155"/>
        <end position="201"/>
    </location>
</feature>
<dbReference type="InterPro" id="IPR029070">
    <property type="entry name" value="Chitinase_insertion_sf"/>
</dbReference>
<evidence type="ECO:0000256" key="3">
    <source>
        <dbReference type="ARBA" id="ARBA00012729"/>
    </source>
</evidence>
<evidence type="ECO:0000256" key="10">
    <source>
        <dbReference type="ARBA" id="ARBA00023326"/>
    </source>
</evidence>
<keyword evidence="4" id="KW-0147">Chitin-binding</keyword>